<dbReference type="Proteomes" id="UP000228896">
    <property type="component" value="Unassembled WGS sequence"/>
</dbReference>
<gene>
    <name evidence="1" type="ORF">COS18_05380</name>
</gene>
<protein>
    <submittedName>
        <fullName evidence="1">Uncharacterized protein</fullName>
    </submittedName>
</protein>
<evidence type="ECO:0000313" key="1">
    <source>
        <dbReference type="EMBL" id="PIV50303.1"/>
    </source>
</evidence>
<evidence type="ECO:0000313" key="2">
    <source>
        <dbReference type="Proteomes" id="UP000228896"/>
    </source>
</evidence>
<feature type="non-terminal residue" evidence="1">
    <location>
        <position position="163"/>
    </location>
</feature>
<dbReference type="AlphaFoldDB" id="A0A2M7DKM0"/>
<proteinExistence type="predicted"/>
<organism evidence="1 2">
    <name type="scientific">Candidatus Falkowbacteria bacterium CG02_land_8_20_14_3_00_36_14</name>
    <dbReference type="NCBI Taxonomy" id="1974560"/>
    <lineage>
        <taxon>Bacteria</taxon>
        <taxon>Candidatus Falkowiibacteriota</taxon>
    </lineage>
</organism>
<dbReference type="EMBL" id="PETS01000139">
    <property type="protein sequence ID" value="PIV50303.1"/>
    <property type="molecule type" value="Genomic_DNA"/>
</dbReference>
<name>A0A2M7DKM0_9BACT</name>
<sequence>MSTLFVKNNTIICSIPITGATSKIRVKRRKDNFGEPIFVKQNSFSENDYAEWQISYFLPIDTIWGNYRTAKTHKDRENILEDLSLNYKSEKIVQDLKKFILETDIKSRKDFKAEVIKVFKRNNETIIVKEHKNGNTYVRLEGTHFPRHILHAPIDIAGYMTQA</sequence>
<accession>A0A2M7DKM0</accession>
<reference evidence="2" key="1">
    <citation type="submission" date="2017-09" db="EMBL/GenBank/DDBJ databases">
        <title>Depth-based differentiation of microbial function through sediment-hosted aquifers and enrichment of novel symbionts in the deep terrestrial subsurface.</title>
        <authorList>
            <person name="Probst A.J."/>
            <person name="Ladd B."/>
            <person name="Jarett J.K."/>
            <person name="Geller-Mcgrath D.E."/>
            <person name="Sieber C.M.K."/>
            <person name="Emerson J.B."/>
            <person name="Anantharaman K."/>
            <person name="Thomas B.C."/>
            <person name="Malmstrom R."/>
            <person name="Stieglmeier M."/>
            <person name="Klingl A."/>
            <person name="Woyke T."/>
            <person name="Ryan C.M."/>
            <person name="Banfield J.F."/>
        </authorList>
    </citation>
    <scope>NUCLEOTIDE SEQUENCE [LARGE SCALE GENOMIC DNA]</scope>
</reference>
<comment type="caution">
    <text evidence="1">The sequence shown here is derived from an EMBL/GenBank/DDBJ whole genome shotgun (WGS) entry which is preliminary data.</text>
</comment>